<dbReference type="Pfam" id="PF03091">
    <property type="entry name" value="CutA1"/>
    <property type="match status" value="1"/>
</dbReference>
<organism evidence="2 3">
    <name type="scientific">Catellatospora bangladeshensis</name>
    <dbReference type="NCBI Taxonomy" id="310355"/>
    <lineage>
        <taxon>Bacteria</taxon>
        <taxon>Bacillati</taxon>
        <taxon>Actinomycetota</taxon>
        <taxon>Actinomycetes</taxon>
        <taxon>Micromonosporales</taxon>
        <taxon>Micromonosporaceae</taxon>
        <taxon>Catellatospora</taxon>
    </lineage>
</organism>
<dbReference type="InterPro" id="IPR015867">
    <property type="entry name" value="N-reg_PII/ATP_PRibTrfase_C"/>
</dbReference>
<dbReference type="PANTHER" id="PTHR23419:SF8">
    <property type="entry name" value="FI09726P"/>
    <property type="match status" value="1"/>
</dbReference>
<comment type="similarity">
    <text evidence="1">Belongs to the CutA family.</text>
</comment>
<name>A0A8J3JLG9_9ACTN</name>
<evidence type="ECO:0000313" key="3">
    <source>
        <dbReference type="Proteomes" id="UP000601223"/>
    </source>
</evidence>
<dbReference type="GO" id="GO:0010038">
    <property type="term" value="P:response to metal ion"/>
    <property type="evidence" value="ECO:0007669"/>
    <property type="project" value="InterPro"/>
</dbReference>
<gene>
    <name evidence="2" type="ORF">Cba03nite_22320</name>
</gene>
<comment type="caution">
    <text evidence="2">The sequence shown here is derived from an EMBL/GenBank/DDBJ whole genome shotgun (WGS) entry which is preliminary data.</text>
</comment>
<protein>
    <recommendedName>
        <fullName evidence="4">Divalent-cation tolerance protein CutA</fullName>
    </recommendedName>
</protein>
<evidence type="ECO:0000313" key="2">
    <source>
        <dbReference type="EMBL" id="GIF80883.1"/>
    </source>
</evidence>
<dbReference type="InterPro" id="IPR011322">
    <property type="entry name" value="N-reg_PII-like_a/b"/>
</dbReference>
<dbReference type="RefSeq" id="WP_346112305.1">
    <property type="nucleotide sequence ID" value="NZ_BONF01000011.1"/>
</dbReference>
<dbReference type="Proteomes" id="UP000601223">
    <property type="component" value="Unassembled WGS sequence"/>
</dbReference>
<proteinExistence type="inferred from homology"/>
<evidence type="ECO:0000256" key="1">
    <source>
        <dbReference type="ARBA" id="ARBA00010169"/>
    </source>
</evidence>
<reference evidence="2 3" key="1">
    <citation type="submission" date="2021-01" db="EMBL/GenBank/DDBJ databases">
        <title>Whole genome shotgun sequence of Catellatospora bangladeshensis NBRC 107357.</title>
        <authorList>
            <person name="Komaki H."/>
            <person name="Tamura T."/>
        </authorList>
    </citation>
    <scope>NUCLEOTIDE SEQUENCE [LARGE SCALE GENOMIC DNA]</scope>
    <source>
        <strain evidence="2 3">NBRC 107357</strain>
    </source>
</reference>
<dbReference type="GO" id="GO:0005507">
    <property type="term" value="F:copper ion binding"/>
    <property type="evidence" value="ECO:0007669"/>
    <property type="project" value="TreeGrafter"/>
</dbReference>
<dbReference type="Gene3D" id="3.30.70.120">
    <property type="match status" value="1"/>
</dbReference>
<dbReference type="InterPro" id="IPR004323">
    <property type="entry name" value="Ion_tolerance_CutA"/>
</dbReference>
<dbReference type="EMBL" id="BONF01000011">
    <property type="protein sequence ID" value="GIF80883.1"/>
    <property type="molecule type" value="Genomic_DNA"/>
</dbReference>
<accession>A0A8J3JLG9</accession>
<dbReference type="PANTHER" id="PTHR23419">
    <property type="entry name" value="DIVALENT CATION TOLERANCE CUTA-RELATED"/>
    <property type="match status" value="1"/>
</dbReference>
<dbReference type="AlphaFoldDB" id="A0A8J3JLG9"/>
<sequence>MTDYQYAQVVTTTDSREAADALARSAVEARVAACGQVSGPITSTYWWQGNVETAQEWYVTFKVTSDRYPDLEQHIRDNHSYDVPEIVLLPILAGNPAYLSWVGEETAPRG</sequence>
<dbReference type="SUPFAM" id="SSF54913">
    <property type="entry name" value="GlnB-like"/>
    <property type="match status" value="1"/>
</dbReference>
<evidence type="ECO:0008006" key="4">
    <source>
        <dbReference type="Google" id="ProtNLM"/>
    </source>
</evidence>
<keyword evidence="3" id="KW-1185">Reference proteome</keyword>